<dbReference type="PROSITE" id="PS50110">
    <property type="entry name" value="RESPONSE_REGULATORY"/>
    <property type="match status" value="1"/>
</dbReference>
<feature type="domain" description="HTH araC/xylS-type" evidence="5">
    <location>
        <begin position="427"/>
        <end position="526"/>
    </location>
</feature>
<dbReference type="PANTHER" id="PTHR43280">
    <property type="entry name" value="ARAC-FAMILY TRANSCRIPTIONAL REGULATOR"/>
    <property type="match status" value="1"/>
</dbReference>
<dbReference type="PRINTS" id="PR00032">
    <property type="entry name" value="HTHARAC"/>
</dbReference>
<reference evidence="7 8" key="1">
    <citation type="submission" date="2014-09" db="EMBL/GenBank/DDBJ databases">
        <title>Genome sequencing and annotation of Bacillus Okhensis strain Kh10-101T.</title>
        <authorList>
            <person name="Prakash J.S."/>
        </authorList>
    </citation>
    <scope>NUCLEOTIDE SEQUENCE [LARGE SCALE GENOMIC DNA]</scope>
    <source>
        <strain evidence="8">Kh10-101T</strain>
    </source>
</reference>
<dbReference type="Gene3D" id="1.10.10.60">
    <property type="entry name" value="Homeodomain-like"/>
    <property type="match status" value="2"/>
</dbReference>
<feature type="domain" description="Response regulatory" evidence="6">
    <location>
        <begin position="3"/>
        <end position="120"/>
    </location>
</feature>
<dbReference type="InterPro" id="IPR001789">
    <property type="entry name" value="Sig_transdc_resp-reg_receiver"/>
</dbReference>
<evidence type="ECO:0000256" key="3">
    <source>
        <dbReference type="ARBA" id="ARBA00023163"/>
    </source>
</evidence>
<feature type="modified residue" description="4-aspartylphosphate" evidence="4">
    <location>
        <position position="55"/>
    </location>
</feature>
<evidence type="ECO:0008006" key="9">
    <source>
        <dbReference type="Google" id="ProtNLM"/>
    </source>
</evidence>
<protein>
    <recommendedName>
        <fullName evidence="9">AraC family transcriptional regulator</fullName>
    </recommendedName>
</protein>
<dbReference type="GO" id="GO:0043565">
    <property type="term" value="F:sequence-specific DNA binding"/>
    <property type="evidence" value="ECO:0007669"/>
    <property type="project" value="InterPro"/>
</dbReference>
<dbReference type="RefSeq" id="WP_034625602.1">
    <property type="nucleotide sequence ID" value="NZ_JRJU01000002.1"/>
</dbReference>
<gene>
    <name evidence="7" type="ORF">LQ50_02260</name>
</gene>
<dbReference type="Pfam" id="PF00072">
    <property type="entry name" value="Response_reg"/>
    <property type="match status" value="1"/>
</dbReference>
<dbReference type="Gene3D" id="3.40.50.2300">
    <property type="match status" value="1"/>
</dbReference>
<dbReference type="CDD" id="cd17536">
    <property type="entry name" value="REC_YesN-like"/>
    <property type="match status" value="1"/>
</dbReference>
<dbReference type="STRING" id="333138.LQ50_02260"/>
<proteinExistence type="predicted"/>
<dbReference type="PROSITE" id="PS01124">
    <property type="entry name" value="HTH_ARAC_FAMILY_2"/>
    <property type="match status" value="1"/>
</dbReference>
<dbReference type="EMBL" id="JRJU01000002">
    <property type="protein sequence ID" value="KHF41556.1"/>
    <property type="molecule type" value="Genomic_DNA"/>
</dbReference>
<dbReference type="Pfam" id="PF12833">
    <property type="entry name" value="HTH_18"/>
    <property type="match status" value="1"/>
</dbReference>
<keyword evidence="4" id="KW-0597">Phosphoprotein</keyword>
<dbReference type="SMART" id="SM00342">
    <property type="entry name" value="HTH_ARAC"/>
    <property type="match status" value="1"/>
</dbReference>
<dbReference type="SUPFAM" id="SSF46689">
    <property type="entry name" value="Homeodomain-like"/>
    <property type="match status" value="1"/>
</dbReference>
<sequence>MQKVIIVDDNITTAEGIRESIDWESVNATVLDIFSNGNDALAMLQKRDIDLIISDVNMPDLNGIDFAKLAIDIQTHVKVIFISAYSEFEYVKEAIRLDVCDYVEKPINYSYLLEVIEKTLQRVKDDRKIIDDLKKNRFDLIQKYLLDLIHSTPDYGQHFLLEQGKYLNITLDENFYLCTVIGLNNVEEIINEFGVERYHIWSLNAIQNIKKYLRDKYLFYYCTSGNRIILILGSTTKFNKHLLHEEFQECYSRLFNENFKLTIGIGSMVDRVWDLAKSYQNAEEALERKFLFGEQIIFDISDMKKEHSSPLINTKEDEDLLIKLVSSRSPGNIYSFFNKLEMKWAENNYSKLAISSYVHLILARLMKFTYDVDIEDKNILGRVNQLILQLNDYTSTEQICNHLSEICIWICEGLQESVDIYHRQLSELVIEYIHSNYHLQDLSVSSIAEHVNLNLSYLGSVFKKYKSTSISKYILEVRMEKAQELLHNTTLKIKDISEKVGYTNQYYFSASFKKYYNLTPSEIRNNNVPL</sequence>
<dbReference type="AlphaFoldDB" id="A0A0B0IPE6"/>
<evidence type="ECO:0000259" key="6">
    <source>
        <dbReference type="PROSITE" id="PS50110"/>
    </source>
</evidence>
<dbReference type="InterPro" id="IPR020449">
    <property type="entry name" value="Tscrpt_reg_AraC-type_HTH"/>
</dbReference>
<keyword evidence="1" id="KW-0805">Transcription regulation</keyword>
<dbReference type="SMART" id="SM00448">
    <property type="entry name" value="REC"/>
    <property type="match status" value="1"/>
</dbReference>
<evidence type="ECO:0000259" key="5">
    <source>
        <dbReference type="PROSITE" id="PS01124"/>
    </source>
</evidence>
<dbReference type="InterPro" id="IPR018062">
    <property type="entry name" value="HTH_AraC-typ_CS"/>
</dbReference>
<dbReference type="Pfam" id="PF17853">
    <property type="entry name" value="GGDEF_2"/>
    <property type="match status" value="1"/>
</dbReference>
<evidence type="ECO:0000313" key="7">
    <source>
        <dbReference type="EMBL" id="KHF41556.1"/>
    </source>
</evidence>
<dbReference type="Proteomes" id="UP000030832">
    <property type="component" value="Unassembled WGS sequence"/>
</dbReference>
<evidence type="ECO:0000256" key="4">
    <source>
        <dbReference type="PROSITE-ProRule" id="PRU00169"/>
    </source>
</evidence>
<dbReference type="InterPro" id="IPR041522">
    <property type="entry name" value="CdaR_GGDEF"/>
</dbReference>
<dbReference type="GO" id="GO:0000160">
    <property type="term" value="P:phosphorelay signal transduction system"/>
    <property type="evidence" value="ECO:0007669"/>
    <property type="project" value="InterPro"/>
</dbReference>
<dbReference type="PROSITE" id="PS00041">
    <property type="entry name" value="HTH_ARAC_FAMILY_1"/>
    <property type="match status" value="1"/>
</dbReference>
<evidence type="ECO:0000313" key="8">
    <source>
        <dbReference type="Proteomes" id="UP000030832"/>
    </source>
</evidence>
<dbReference type="InterPro" id="IPR018060">
    <property type="entry name" value="HTH_AraC"/>
</dbReference>
<evidence type="ECO:0000256" key="2">
    <source>
        <dbReference type="ARBA" id="ARBA00023125"/>
    </source>
</evidence>
<dbReference type="eggNOG" id="COG2207">
    <property type="taxonomic scope" value="Bacteria"/>
</dbReference>
<accession>A0A0B0IPE6</accession>
<dbReference type="OrthoDB" id="342399at2"/>
<dbReference type="InterPro" id="IPR011006">
    <property type="entry name" value="CheY-like_superfamily"/>
</dbReference>
<dbReference type="GO" id="GO:0003700">
    <property type="term" value="F:DNA-binding transcription factor activity"/>
    <property type="evidence" value="ECO:0007669"/>
    <property type="project" value="InterPro"/>
</dbReference>
<organism evidence="7 8">
    <name type="scientific">Halalkalibacter okhensis</name>
    <dbReference type="NCBI Taxonomy" id="333138"/>
    <lineage>
        <taxon>Bacteria</taxon>
        <taxon>Bacillati</taxon>
        <taxon>Bacillota</taxon>
        <taxon>Bacilli</taxon>
        <taxon>Bacillales</taxon>
        <taxon>Bacillaceae</taxon>
        <taxon>Halalkalibacter</taxon>
    </lineage>
</organism>
<dbReference type="PANTHER" id="PTHR43280:SF2">
    <property type="entry name" value="HTH-TYPE TRANSCRIPTIONAL REGULATOR EXSA"/>
    <property type="match status" value="1"/>
</dbReference>
<dbReference type="InterPro" id="IPR009057">
    <property type="entry name" value="Homeodomain-like_sf"/>
</dbReference>
<name>A0A0B0IPE6_9BACI</name>
<comment type="caution">
    <text evidence="7">The sequence shown here is derived from an EMBL/GenBank/DDBJ whole genome shotgun (WGS) entry which is preliminary data.</text>
</comment>
<dbReference type="SUPFAM" id="SSF52172">
    <property type="entry name" value="CheY-like"/>
    <property type="match status" value="1"/>
</dbReference>
<keyword evidence="2" id="KW-0238">DNA-binding</keyword>
<keyword evidence="8" id="KW-1185">Reference proteome</keyword>
<keyword evidence="3" id="KW-0804">Transcription</keyword>
<dbReference type="eggNOG" id="COG4753">
    <property type="taxonomic scope" value="Bacteria"/>
</dbReference>
<evidence type="ECO:0000256" key="1">
    <source>
        <dbReference type="ARBA" id="ARBA00023015"/>
    </source>
</evidence>